<proteinExistence type="predicted"/>
<evidence type="ECO:0000313" key="2">
    <source>
        <dbReference type="EMBL" id="KAH7028382.1"/>
    </source>
</evidence>
<evidence type="ECO:0008006" key="4">
    <source>
        <dbReference type="Google" id="ProtNLM"/>
    </source>
</evidence>
<comment type="caution">
    <text evidence="2">The sequence shown here is derived from an EMBL/GenBank/DDBJ whole genome shotgun (WGS) entry which is preliminary data.</text>
</comment>
<gene>
    <name evidence="2" type="ORF">B0J12DRAFT_353960</name>
</gene>
<sequence>MSALKSFARVPRAPVFAAQRMGFQTSAIRLAGKESKLHHEGRPEEVEQHKQDLLKKTKEGKGHWKDELASDSESIIKADRGEVEASQETIEKLQKETEELAKKKD</sequence>
<protein>
    <recommendedName>
        <fullName evidence="4">Mitochondrial carrier protein pet8</fullName>
    </recommendedName>
</protein>
<feature type="region of interest" description="Disordered" evidence="1">
    <location>
        <begin position="33"/>
        <end position="88"/>
    </location>
</feature>
<name>A0ABQ8FXL8_9PEZI</name>
<evidence type="ECO:0000256" key="1">
    <source>
        <dbReference type="SAM" id="MobiDB-lite"/>
    </source>
</evidence>
<dbReference type="EMBL" id="JAGTJR010000050">
    <property type="protein sequence ID" value="KAH7028382.1"/>
    <property type="molecule type" value="Genomic_DNA"/>
</dbReference>
<evidence type="ECO:0000313" key="3">
    <source>
        <dbReference type="Proteomes" id="UP000774617"/>
    </source>
</evidence>
<reference evidence="2 3" key="1">
    <citation type="journal article" date="2021" name="Nat. Commun.">
        <title>Genetic determinants of endophytism in the Arabidopsis root mycobiome.</title>
        <authorList>
            <person name="Mesny F."/>
            <person name="Miyauchi S."/>
            <person name="Thiergart T."/>
            <person name="Pickel B."/>
            <person name="Atanasova L."/>
            <person name="Karlsson M."/>
            <person name="Huettel B."/>
            <person name="Barry K.W."/>
            <person name="Haridas S."/>
            <person name="Chen C."/>
            <person name="Bauer D."/>
            <person name="Andreopoulos W."/>
            <person name="Pangilinan J."/>
            <person name="LaButti K."/>
            <person name="Riley R."/>
            <person name="Lipzen A."/>
            <person name="Clum A."/>
            <person name="Drula E."/>
            <person name="Henrissat B."/>
            <person name="Kohler A."/>
            <person name="Grigoriev I.V."/>
            <person name="Martin F.M."/>
            <person name="Hacquard S."/>
        </authorList>
    </citation>
    <scope>NUCLEOTIDE SEQUENCE [LARGE SCALE GENOMIC DNA]</scope>
    <source>
        <strain evidence="2 3">MPI-SDFR-AT-0080</strain>
    </source>
</reference>
<keyword evidence="3" id="KW-1185">Reference proteome</keyword>
<accession>A0ABQ8FXL8</accession>
<organism evidence="2 3">
    <name type="scientific">Macrophomina phaseolina</name>
    <dbReference type="NCBI Taxonomy" id="35725"/>
    <lineage>
        <taxon>Eukaryota</taxon>
        <taxon>Fungi</taxon>
        <taxon>Dikarya</taxon>
        <taxon>Ascomycota</taxon>
        <taxon>Pezizomycotina</taxon>
        <taxon>Dothideomycetes</taxon>
        <taxon>Dothideomycetes incertae sedis</taxon>
        <taxon>Botryosphaeriales</taxon>
        <taxon>Botryosphaeriaceae</taxon>
        <taxon>Macrophomina</taxon>
    </lineage>
</organism>
<dbReference type="Proteomes" id="UP000774617">
    <property type="component" value="Unassembled WGS sequence"/>
</dbReference>